<protein>
    <submittedName>
        <fullName evidence="1">Uncharacterized protein</fullName>
    </submittedName>
</protein>
<name>A0A4Z0H920_9ACTN</name>
<evidence type="ECO:0000313" key="1">
    <source>
        <dbReference type="EMBL" id="TGB05781.1"/>
    </source>
</evidence>
<dbReference type="Proteomes" id="UP000297948">
    <property type="component" value="Unassembled WGS sequence"/>
</dbReference>
<reference evidence="1 2" key="1">
    <citation type="submission" date="2019-03" db="EMBL/GenBank/DDBJ databases">
        <authorList>
            <person name="Gonzalez-Pimentel J.L."/>
        </authorList>
    </citation>
    <scope>NUCLEOTIDE SEQUENCE [LARGE SCALE GENOMIC DNA]</scope>
    <source>
        <strain evidence="1 2">JCM 31289</strain>
    </source>
</reference>
<dbReference type="EMBL" id="SRID01000179">
    <property type="protein sequence ID" value="TGB05781.1"/>
    <property type="molecule type" value="Genomic_DNA"/>
</dbReference>
<dbReference type="OrthoDB" id="4245249at2"/>
<sequence>MNDELTALAQAGAVAVVAAMATELWQSTRDTVLGLFQRAAPGRRTAIEAQLDSNATLVRATAPSDDLRQALHGFWTRELAGLLRSDPTCREPLARLAAEVGRALPDGRRAPVLTQTNTAHDSAEVFAVQGGDLHIHRRDRDGAAPGAE</sequence>
<dbReference type="AlphaFoldDB" id="A0A4Z0H920"/>
<proteinExistence type="predicted"/>
<accession>A0A4Z0H920</accession>
<evidence type="ECO:0000313" key="2">
    <source>
        <dbReference type="Proteomes" id="UP000297948"/>
    </source>
</evidence>
<comment type="caution">
    <text evidence="1">The sequence shown here is derived from an EMBL/GenBank/DDBJ whole genome shotgun (WGS) entry which is preliminary data.</text>
</comment>
<dbReference type="RefSeq" id="WP_135340272.1">
    <property type="nucleotide sequence ID" value="NZ_JBHLTX010000012.1"/>
</dbReference>
<keyword evidence="2" id="KW-1185">Reference proteome</keyword>
<gene>
    <name evidence="1" type="ORF">E4099_18865</name>
</gene>
<organism evidence="1 2">
    <name type="scientific">Streptomyces palmae</name>
    <dbReference type="NCBI Taxonomy" id="1701085"/>
    <lineage>
        <taxon>Bacteria</taxon>
        <taxon>Bacillati</taxon>
        <taxon>Actinomycetota</taxon>
        <taxon>Actinomycetes</taxon>
        <taxon>Kitasatosporales</taxon>
        <taxon>Streptomycetaceae</taxon>
        <taxon>Streptomyces</taxon>
    </lineage>
</organism>